<feature type="domain" description="Endoribonuclease YicC-like N-terminal" evidence="6">
    <location>
        <begin position="1"/>
        <end position="156"/>
    </location>
</feature>
<evidence type="ECO:0000259" key="7">
    <source>
        <dbReference type="Pfam" id="PF08340"/>
    </source>
</evidence>
<keyword evidence="9" id="KW-1185">Reference proteome</keyword>
<evidence type="ECO:0000256" key="5">
    <source>
        <dbReference type="ARBA" id="ARBA00035648"/>
    </source>
</evidence>
<evidence type="ECO:0000256" key="3">
    <source>
        <dbReference type="ARBA" id="ARBA00022759"/>
    </source>
</evidence>
<reference evidence="8" key="1">
    <citation type="submission" date="2023-07" db="EMBL/GenBank/DDBJ databases">
        <title>Genomic Encyclopedia of Type Strains, Phase IV (KMG-IV): sequencing the most valuable type-strain genomes for metagenomic binning, comparative biology and taxonomic classification.</title>
        <authorList>
            <person name="Goeker M."/>
        </authorList>
    </citation>
    <scope>NUCLEOTIDE SEQUENCE</scope>
    <source>
        <strain evidence="8">DSM 24202</strain>
    </source>
</reference>
<sequence>MKSMTGYGRATTSADGNQVTVEVSAVNSRKQVDMRFAIPRELSMLEPVLRQQIQDQLSRGSLYVALSYVLNPAARKQMAQVDLDMACHVAANLREVAKKTGINGEITLQDILSVPGVVVEAASSPYEPLKDLAVAALKDALTALDDMRNREGVKLQEDLLMRRQTMIDLVDKITARGDEALLLQKQRLRERIAALGVELTLDDERLAKELAFFAERADITEELVRLRSHLDQYGELLVSNNDPGRNLDFLGQEMNREVSTLAAKTADLSISNWALALKAELARIREQIMNIE</sequence>
<dbReference type="NCBIfam" id="TIGR00255">
    <property type="entry name" value="YicC/YloC family endoribonuclease"/>
    <property type="match status" value="1"/>
</dbReference>
<dbReference type="EMBL" id="JAUSVL010000001">
    <property type="protein sequence ID" value="MDQ0289455.1"/>
    <property type="molecule type" value="Genomic_DNA"/>
</dbReference>
<evidence type="ECO:0000256" key="2">
    <source>
        <dbReference type="ARBA" id="ARBA00022722"/>
    </source>
</evidence>
<dbReference type="PANTHER" id="PTHR30636:SF3">
    <property type="entry name" value="UPF0701 PROTEIN YICC"/>
    <property type="match status" value="1"/>
</dbReference>
<evidence type="ECO:0000259" key="6">
    <source>
        <dbReference type="Pfam" id="PF03755"/>
    </source>
</evidence>
<comment type="caution">
    <text evidence="8">The sequence shown here is derived from an EMBL/GenBank/DDBJ whole genome shotgun (WGS) entry which is preliminary data.</text>
</comment>
<accession>A0AAE3VFL5</accession>
<protein>
    <submittedName>
        <fullName evidence="8">Uncharacterized protein (TIGR00255 family)</fullName>
    </submittedName>
</protein>
<proteinExistence type="inferred from homology"/>
<dbReference type="InterPro" id="IPR013551">
    <property type="entry name" value="YicC-like_C"/>
</dbReference>
<keyword evidence="2" id="KW-0540">Nuclease</keyword>
<keyword evidence="4" id="KW-0378">Hydrolase</keyword>
<dbReference type="GO" id="GO:0016787">
    <property type="term" value="F:hydrolase activity"/>
    <property type="evidence" value="ECO:0007669"/>
    <property type="project" value="UniProtKB-KW"/>
</dbReference>
<dbReference type="Proteomes" id="UP001238163">
    <property type="component" value="Unassembled WGS sequence"/>
</dbReference>
<gene>
    <name evidence="8" type="ORF">J3R75_001562</name>
</gene>
<evidence type="ECO:0000313" key="9">
    <source>
        <dbReference type="Proteomes" id="UP001238163"/>
    </source>
</evidence>
<dbReference type="AlphaFoldDB" id="A0AAE3VFL5"/>
<organism evidence="8 9">
    <name type="scientific">Oligosphaera ethanolica</name>
    <dbReference type="NCBI Taxonomy" id="760260"/>
    <lineage>
        <taxon>Bacteria</taxon>
        <taxon>Pseudomonadati</taxon>
        <taxon>Lentisphaerota</taxon>
        <taxon>Oligosphaeria</taxon>
        <taxon>Oligosphaerales</taxon>
        <taxon>Oligosphaeraceae</taxon>
        <taxon>Oligosphaera</taxon>
    </lineage>
</organism>
<dbReference type="Pfam" id="PF08340">
    <property type="entry name" value="YicC-like_C"/>
    <property type="match status" value="1"/>
</dbReference>
<keyword evidence="3" id="KW-0255">Endonuclease</keyword>
<name>A0AAE3VFL5_9BACT</name>
<evidence type="ECO:0000256" key="1">
    <source>
        <dbReference type="ARBA" id="ARBA00001968"/>
    </source>
</evidence>
<comment type="similarity">
    <text evidence="5">Belongs to the YicC/YloC family.</text>
</comment>
<dbReference type="PANTHER" id="PTHR30636">
    <property type="entry name" value="UPF0701 PROTEIN YICC"/>
    <property type="match status" value="1"/>
</dbReference>
<evidence type="ECO:0000256" key="4">
    <source>
        <dbReference type="ARBA" id="ARBA00022801"/>
    </source>
</evidence>
<dbReference type="InterPro" id="IPR013527">
    <property type="entry name" value="YicC-like_N"/>
</dbReference>
<dbReference type="RefSeq" id="WP_307260879.1">
    <property type="nucleotide sequence ID" value="NZ_JAUSVL010000001.1"/>
</dbReference>
<dbReference type="Pfam" id="PF03755">
    <property type="entry name" value="YicC-like_N"/>
    <property type="match status" value="1"/>
</dbReference>
<dbReference type="GO" id="GO:0004521">
    <property type="term" value="F:RNA endonuclease activity"/>
    <property type="evidence" value="ECO:0007669"/>
    <property type="project" value="InterPro"/>
</dbReference>
<evidence type="ECO:0000313" key="8">
    <source>
        <dbReference type="EMBL" id="MDQ0289455.1"/>
    </source>
</evidence>
<feature type="domain" description="Endoribonuclease YicC-like C-terminal" evidence="7">
    <location>
        <begin position="178"/>
        <end position="292"/>
    </location>
</feature>
<dbReference type="InterPro" id="IPR005229">
    <property type="entry name" value="YicC/YloC-like"/>
</dbReference>
<comment type="cofactor">
    <cofactor evidence="1">
        <name>a divalent metal cation</name>
        <dbReference type="ChEBI" id="CHEBI:60240"/>
    </cofactor>
</comment>